<dbReference type="Proteomes" id="UP001430356">
    <property type="component" value="Unassembled WGS sequence"/>
</dbReference>
<dbReference type="InterPro" id="IPR029021">
    <property type="entry name" value="Prot-tyrosine_phosphatase-like"/>
</dbReference>
<organism evidence="5 6">
    <name type="scientific">Novymonas esmeraldas</name>
    <dbReference type="NCBI Taxonomy" id="1808958"/>
    <lineage>
        <taxon>Eukaryota</taxon>
        <taxon>Discoba</taxon>
        <taxon>Euglenozoa</taxon>
        <taxon>Kinetoplastea</taxon>
        <taxon>Metakinetoplastina</taxon>
        <taxon>Trypanosomatida</taxon>
        <taxon>Trypanosomatidae</taxon>
        <taxon>Novymonas</taxon>
    </lineage>
</organism>
<evidence type="ECO:0000256" key="2">
    <source>
        <dbReference type="ARBA" id="ARBA00022801"/>
    </source>
</evidence>
<protein>
    <recommendedName>
        <fullName evidence="1">phosphatidylinositol-3,4,5-trisphosphate 3-phosphatase</fullName>
        <ecNumber evidence="1">3.1.3.67</ecNumber>
    </recommendedName>
</protein>
<gene>
    <name evidence="5" type="ORF">NESM_000451900</name>
</gene>
<dbReference type="PANTHER" id="PTHR12305:SF81">
    <property type="entry name" value="PHOSPHATIDYLINOSITOL 3,4,5-TRISPHOSPHATE 3-PHOSPHATASE AND DUAL-SPECIFICITY PROTEIN PHOSPHATASE PTEN"/>
    <property type="match status" value="1"/>
</dbReference>
<sequence length="342" mass="37037">MKAARHLVSQRKRRTVDATVPCGSVDLDLTEIHPGIVCMGYPASGVEALYRNSYDDVLRYLDHRYGDAYVVYNLCGEAAYQYSADKFHGRVRCFPFLDHAAAPLRLMPAFVKDAATCIARHPGGTAVIHCKAGKGRTGVLACCLLLALEPAFSRSAEAVMRYYGAKRTRDGKGLTVPSQRRSVAYYARLLSEYGGEVPAAVPVVDLACIRIVGLPRRWSPHALKLYIGGEKAPQVVVRLRDAEAGQRVGVTETRRRVAGGAEEVTVLTLACDAEPRFHQLVGDLRFEFCGSGGGLLGVLSIHSLFMEASYGGGSVDRLAKVCDDERCCIEFDYTVAGSAGGV</sequence>
<dbReference type="EC" id="3.1.3.67" evidence="1"/>
<dbReference type="InterPro" id="IPR000387">
    <property type="entry name" value="Tyr_Pase_dom"/>
</dbReference>
<dbReference type="AlphaFoldDB" id="A0AAW0EMB8"/>
<evidence type="ECO:0000259" key="4">
    <source>
        <dbReference type="PROSITE" id="PS51181"/>
    </source>
</evidence>
<name>A0AAW0EMB8_9TRYP</name>
<evidence type="ECO:0000259" key="3">
    <source>
        <dbReference type="PROSITE" id="PS50056"/>
    </source>
</evidence>
<dbReference type="PANTHER" id="PTHR12305">
    <property type="entry name" value="PHOSPHATASE WITH HOMOLOGY TO TENSIN"/>
    <property type="match status" value="1"/>
</dbReference>
<dbReference type="SUPFAM" id="SSF52799">
    <property type="entry name" value="(Phosphotyrosine protein) phosphatases II"/>
    <property type="match status" value="1"/>
</dbReference>
<evidence type="ECO:0000256" key="1">
    <source>
        <dbReference type="ARBA" id="ARBA00013015"/>
    </source>
</evidence>
<dbReference type="PROSITE" id="PS51181">
    <property type="entry name" value="PPASE_TENSIN"/>
    <property type="match status" value="1"/>
</dbReference>
<evidence type="ECO:0000313" key="6">
    <source>
        <dbReference type="Proteomes" id="UP001430356"/>
    </source>
</evidence>
<proteinExistence type="predicted"/>
<dbReference type="GO" id="GO:0016314">
    <property type="term" value="F:phosphatidylinositol-3,4,5-trisphosphate 3-phosphatase activity"/>
    <property type="evidence" value="ECO:0007669"/>
    <property type="project" value="UniProtKB-EC"/>
</dbReference>
<reference evidence="5 6" key="1">
    <citation type="journal article" date="2021" name="MBio">
        <title>A New Model Trypanosomatid, Novymonas esmeraldas: Genomic Perception of Its 'Candidatus Pandoraea novymonadis' Endosymbiont.</title>
        <authorList>
            <person name="Zakharova A."/>
            <person name="Saura A."/>
            <person name="Butenko A."/>
            <person name="Podesvova L."/>
            <person name="Warmusova S."/>
            <person name="Kostygov A.Y."/>
            <person name="Nenarokova A."/>
            <person name="Lukes J."/>
            <person name="Opperdoes F.R."/>
            <person name="Yurchenko V."/>
        </authorList>
    </citation>
    <scope>NUCLEOTIDE SEQUENCE [LARGE SCALE GENOMIC DNA]</scope>
    <source>
        <strain evidence="5 6">E262AT.01</strain>
    </source>
</reference>
<feature type="domain" description="Phosphatase tensin-type" evidence="4">
    <location>
        <begin position="18"/>
        <end position="193"/>
    </location>
</feature>
<keyword evidence="6" id="KW-1185">Reference proteome</keyword>
<dbReference type="PROSITE" id="PS50056">
    <property type="entry name" value="TYR_PHOSPHATASE_2"/>
    <property type="match status" value="1"/>
</dbReference>
<dbReference type="InterPro" id="IPR029023">
    <property type="entry name" value="Tensin_phosphatase"/>
</dbReference>
<dbReference type="PROSITE" id="PS00383">
    <property type="entry name" value="TYR_PHOSPHATASE_1"/>
    <property type="match status" value="1"/>
</dbReference>
<dbReference type="InterPro" id="IPR051281">
    <property type="entry name" value="Dual-spec_lipid-protein_phosph"/>
</dbReference>
<dbReference type="EMBL" id="JAECZO010000050">
    <property type="protein sequence ID" value="KAK7195263.1"/>
    <property type="molecule type" value="Genomic_DNA"/>
</dbReference>
<feature type="domain" description="Tyrosine specific protein phosphatases" evidence="3">
    <location>
        <begin position="108"/>
        <end position="167"/>
    </location>
</feature>
<dbReference type="Pfam" id="PF13350">
    <property type="entry name" value="Y_phosphatase3"/>
    <property type="match status" value="1"/>
</dbReference>
<dbReference type="InterPro" id="IPR026893">
    <property type="entry name" value="Tyr/Ser_Pase_IphP-type"/>
</dbReference>
<comment type="caution">
    <text evidence="5">The sequence shown here is derived from an EMBL/GenBank/DDBJ whole genome shotgun (WGS) entry which is preliminary data.</text>
</comment>
<dbReference type="InterPro" id="IPR016130">
    <property type="entry name" value="Tyr_Pase_AS"/>
</dbReference>
<dbReference type="GO" id="GO:0004721">
    <property type="term" value="F:phosphoprotein phosphatase activity"/>
    <property type="evidence" value="ECO:0007669"/>
    <property type="project" value="InterPro"/>
</dbReference>
<accession>A0AAW0EMB8</accession>
<dbReference type="GO" id="GO:0005829">
    <property type="term" value="C:cytosol"/>
    <property type="evidence" value="ECO:0007669"/>
    <property type="project" value="TreeGrafter"/>
</dbReference>
<keyword evidence="2" id="KW-0378">Hydrolase</keyword>
<evidence type="ECO:0000313" key="5">
    <source>
        <dbReference type="EMBL" id="KAK7195263.1"/>
    </source>
</evidence>
<dbReference type="Gene3D" id="3.90.190.10">
    <property type="entry name" value="Protein tyrosine phosphatase superfamily"/>
    <property type="match status" value="1"/>
</dbReference>